<evidence type="ECO:0000256" key="2">
    <source>
        <dbReference type="ARBA" id="ARBA00010141"/>
    </source>
</evidence>
<feature type="binding site" evidence="10">
    <location>
        <position position="199"/>
    </location>
    <ligand>
        <name>Mn(2+)</name>
        <dbReference type="ChEBI" id="CHEBI:29035"/>
    </ligand>
</feature>
<proteinExistence type="inferred from homology"/>
<evidence type="ECO:0000256" key="10">
    <source>
        <dbReference type="PIRSR" id="PIRSR601088-3"/>
    </source>
</evidence>
<feature type="binding site" evidence="10">
    <location>
        <position position="169"/>
    </location>
    <ligand>
        <name>Mn(2+)</name>
        <dbReference type="ChEBI" id="CHEBI:29035"/>
    </ligand>
</feature>
<dbReference type="OrthoDB" id="9808275at2"/>
<comment type="cofactor">
    <cofactor evidence="1">
        <name>Mn(2+)</name>
        <dbReference type="ChEBI" id="CHEBI:29035"/>
    </cofactor>
</comment>
<keyword evidence="10" id="KW-0533">Nickel</keyword>
<dbReference type="PIR" id="D83928">
    <property type="entry name" value="D83928"/>
</dbReference>
<keyword evidence="4 12" id="KW-0378">Hydrolase</keyword>
<dbReference type="InterPro" id="IPR015955">
    <property type="entry name" value="Lactate_DH/Glyco_Ohase_4_C"/>
</dbReference>
<dbReference type="SUPFAM" id="SSF56327">
    <property type="entry name" value="LDH C-terminal domain-like"/>
    <property type="match status" value="1"/>
</dbReference>
<organism evidence="14 15">
    <name type="scientific">Halalkalibacterium halodurans (strain ATCC BAA-125 / DSM 18197 / FERM 7344 / JCM 9153 / C-125)</name>
    <name type="common">Bacillus halodurans</name>
    <dbReference type="NCBI Taxonomy" id="272558"/>
    <lineage>
        <taxon>Bacteria</taxon>
        <taxon>Bacillati</taxon>
        <taxon>Bacillota</taxon>
        <taxon>Bacilli</taxon>
        <taxon>Bacillales</taxon>
        <taxon>Bacillaceae</taxon>
        <taxon>Halalkalibacterium (ex Joshi et al. 2022)</taxon>
    </lineage>
</organism>
<dbReference type="GO" id="GO:0004557">
    <property type="term" value="F:alpha-galactosidase activity"/>
    <property type="evidence" value="ECO:0007669"/>
    <property type="project" value="UniProtKB-EC"/>
</dbReference>
<name>Q9KAQ9_HALH5</name>
<dbReference type="eggNOG" id="COG1486">
    <property type="taxonomic scope" value="Bacteria"/>
</dbReference>
<evidence type="ECO:0000256" key="4">
    <source>
        <dbReference type="ARBA" id="ARBA00022801"/>
    </source>
</evidence>
<feature type="site" description="Increases basicity of active site Tyr" evidence="11">
    <location>
        <position position="110"/>
    </location>
</feature>
<dbReference type="BRENDA" id="3.2.1.22">
    <property type="organism ID" value="661"/>
</dbReference>
<dbReference type="EMBL" id="BA000004">
    <property type="protein sequence ID" value="BAB05947.1"/>
    <property type="molecule type" value="Genomic_DNA"/>
</dbReference>
<evidence type="ECO:0000313" key="14">
    <source>
        <dbReference type="EMBL" id="BAB05947.1"/>
    </source>
</evidence>
<comment type="similarity">
    <text evidence="2 12">Belongs to the glycosyl hydrolase 4 family.</text>
</comment>
<comment type="cofactor">
    <cofactor evidence="12">
        <name>NAD(+)</name>
        <dbReference type="ChEBI" id="CHEBI:57540"/>
    </cofactor>
    <text evidence="12">Binds 1 NAD(+) per subunit.</text>
</comment>
<dbReference type="NCBIfam" id="NF011657">
    <property type="entry name" value="PRK15076.1"/>
    <property type="match status" value="1"/>
</dbReference>
<evidence type="ECO:0000256" key="12">
    <source>
        <dbReference type="RuleBase" id="RU361152"/>
    </source>
</evidence>
<evidence type="ECO:0000259" key="13">
    <source>
        <dbReference type="Pfam" id="PF11975"/>
    </source>
</evidence>
<accession>Q9KAQ9</accession>
<evidence type="ECO:0000256" key="9">
    <source>
        <dbReference type="PIRSR" id="PIRSR601088-2"/>
    </source>
</evidence>
<dbReference type="EC" id="3.2.1.22" evidence="14"/>
<dbReference type="STRING" id="272558.gene:10728126"/>
<keyword evidence="7" id="KW-0119">Carbohydrate metabolism</keyword>
<evidence type="ECO:0000256" key="8">
    <source>
        <dbReference type="ARBA" id="ARBA00023295"/>
    </source>
</evidence>
<protein>
    <submittedName>
        <fullName evidence="14">Melibiase (Alpha-galactosidase)</fullName>
        <ecNumber evidence="14">3.2.1.22</ecNumber>
    </submittedName>
</protein>
<evidence type="ECO:0000256" key="11">
    <source>
        <dbReference type="PIRSR" id="PIRSR601088-4"/>
    </source>
</evidence>
<keyword evidence="3 10" id="KW-0479">Metal-binding</keyword>
<dbReference type="InterPro" id="IPR053715">
    <property type="entry name" value="GH4_Enzyme_sf"/>
</dbReference>
<dbReference type="RefSeq" id="WP_010898384.1">
    <property type="nucleotide sequence ID" value="NC_002570.2"/>
</dbReference>
<keyword evidence="10" id="KW-0408">Iron</keyword>
<dbReference type="Pfam" id="PF02056">
    <property type="entry name" value="Glyco_hydro_4"/>
    <property type="match status" value="1"/>
</dbReference>
<keyword evidence="8 12" id="KW-0326">Glycosidase</keyword>
<dbReference type="SUPFAM" id="SSF51735">
    <property type="entry name" value="NAD(P)-binding Rossmann-fold domains"/>
    <property type="match status" value="1"/>
</dbReference>
<dbReference type="CAZy" id="GH4">
    <property type="family name" value="Glycoside Hydrolase Family 4"/>
</dbReference>
<evidence type="ECO:0000256" key="1">
    <source>
        <dbReference type="ARBA" id="ARBA00001936"/>
    </source>
</evidence>
<dbReference type="GO" id="GO:0005975">
    <property type="term" value="P:carbohydrate metabolic process"/>
    <property type="evidence" value="ECO:0007669"/>
    <property type="project" value="InterPro"/>
</dbReference>
<dbReference type="InterPro" id="IPR019802">
    <property type="entry name" value="GlycHydrolase_4_CS"/>
</dbReference>
<evidence type="ECO:0000256" key="7">
    <source>
        <dbReference type="ARBA" id="ARBA00023277"/>
    </source>
</evidence>
<gene>
    <name evidence="14" type="primary">melA</name>
</gene>
<dbReference type="PROSITE" id="PS01324">
    <property type="entry name" value="GLYCOSYL_HYDROL_F4"/>
    <property type="match status" value="1"/>
</dbReference>
<dbReference type="HOGENOM" id="CLU_045951_1_1_9"/>
<feature type="binding site" evidence="9">
    <location>
        <position position="148"/>
    </location>
    <ligand>
        <name>substrate</name>
    </ligand>
</feature>
<keyword evidence="6 10" id="KW-0464">Manganese</keyword>
<sequence length="434" mass="49761">MGKITFLGAGSTIFAKNVLGDCMLTPSLQEFEFALFDIDLDRLHDSETMLKHLKETLQANVKIEAYTDRKEALRGAKYVVNAIQVGGYDPCTITDFEIPKKYGLRQTIADTVGIGGIFRSLRTIPVMLDFATDMEEVCPDAWLLNYTNPMATLTGTMLRYTGVKTVGLCHSVQVCAPELLDRLGMEKDNIQWKIAGINHMAWLLEITREGEDLYPEIKRRAKEKQQNERHDDMVRFELMFRFGYYVTESSEHNAEYFPYFIKEKYPELIERLNIPLDEYPRRCINQIEDWKKMRKDLVNNKHITHERTHEYASYIMEAMETNKPFQIGGNVLNKGRLIANLPENACVEVPCLVDRNGIQPTYVGELPEQLAALNRTNINTQLLTIEAAMKRKKEAIYQAAMLDPHTSSELSIDDIVSLCDDLIEAHGSWLQSFK</sequence>
<evidence type="ECO:0000256" key="3">
    <source>
        <dbReference type="ARBA" id="ARBA00022723"/>
    </source>
</evidence>
<dbReference type="GO" id="GO:0016616">
    <property type="term" value="F:oxidoreductase activity, acting on the CH-OH group of donors, NAD or NADP as acceptor"/>
    <property type="evidence" value="ECO:0007669"/>
    <property type="project" value="InterPro"/>
</dbReference>
<dbReference type="PANTHER" id="PTHR32092">
    <property type="entry name" value="6-PHOSPHO-BETA-GLUCOSIDASE-RELATED"/>
    <property type="match status" value="1"/>
</dbReference>
<evidence type="ECO:0000313" key="15">
    <source>
        <dbReference type="Proteomes" id="UP000001258"/>
    </source>
</evidence>
<keyword evidence="15" id="KW-1185">Reference proteome</keyword>
<dbReference type="CDD" id="cd05297">
    <property type="entry name" value="GH4_alpha_glucosidase_galactosidase"/>
    <property type="match status" value="1"/>
</dbReference>
<dbReference type="InterPro" id="IPR036291">
    <property type="entry name" value="NAD(P)-bd_dom_sf"/>
</dbReference>
<dbReference type="Proteomes" id="UP000001258">
    <property type="component" value="Chromosome"/>
</dbReference>
<dbReference type="InterPro" id="IPR001088">
    <property type="entry name" value="Glyco_hydro_4"/>
</dbReference>
<evidence type="ECO:0000256" key="5">
    <source>
        <dbReference type="ARBA" id="ARBA00023027"/>
    </source>
</evidence>
<keyword evidence="10" id="KW-0170">Cobalt</keyword>
<evidence type="ECO:0000256" key="6">
    <source>
        <dbReference type="ARBA" id="ARBA00023211"/>
    </source>
</evidence>
<feature type="domain" description="Glycosyl hydrolase family 4 C-terminal" evidence="13">
    <location>
        <begin position="194"/>
        <end position="406"/>
    </location>
</feature>
<dbReference type="PANTHER" id="PTHR32092:SF6">
    <property type="entry name" value="ALPHA-GALACTOSIDASE"/>
    <property type="match status" value="1"/>
</dbReference>
<dbReference type="InterPro" id="IPR022616">
    <property type="entry name" value="Glyco_hydro_4_C"/>
</dbReference>
<dbReference type="Gene3D" id="3.90.1820.10">
    <property type="entry name" value="AglA-like glucosidase"/>
    <property type="match status" value="1"/>
</dbReference>
<dbReference type="PRINTS" id="PR00732">
    <property type="entry name" value="GLHYDRLASE4"/>
</dbReference>
<dbReference type="KEGG" id="bha:BH2228"/>
<keyword evidence="5 12" id="KW-0520">NAD</keyword>
<dbReference type="AlphaFoldDB" id="Q9KAQ9"/>
<reference evidence="14 15" key="1">
    <citation type="journal article" date="2000" name="Nucleic Acids Res.">
        <title>Complete genome sequence of the alkaliphilic bacterium Bacillus halodurans and genomic sequence comparison with Bacillus subtilis.</title>
        <authorList>
            <person name="Takami H."/>
            <person name="Nakasone K."/>
            <person name="Takaki Y."/>
            <person name="Maeno G."/>
            <person name="Sasaki R."/>
            <person name="Masui N."/>
            <person name="Fuji F."/>
            <person name="Hirama C."/>
            <person name="Nakamura Y."/>
            <person name="Ogasawara N."/>
            <person name="Kuhara S."/>
            <person name="Horikoshi K."/>
        </authorList>
    </citation>
    <scope>NUCLEOTIDE SEQUENCE [LARGE SCALE GENOMIC DNA]</scope>
    <source>
        <strain evidence="15">ATCC BAA-125 / DSM 18197 / FERM 7344 / JCM 9153 / C-125</strain>
    </source>
</reference>
<dbReference type="GO" id="GO:0046872">
    <property type="term" value="F:metal ion binding"/>
    <property type="evidence" value="ECO:0007669"/>
    <property type="project" value="UniProtKB-KW"/>
</dbReference>
<dbReference type="Pfam" id="PF11975">
    <property type="entry name" value="Glyco_hydro_4C"/>
    <property type="match status" value="1"/>
</dbReference>